<accession>A0A1X7H1L8</accession>
<proteinExistence type="predicted"/>
<dbReference type="PANTHER" id="PTHR43818:SF11">
    <property type="entry name" value="BCDNA.GH03377"/>
    <property type="match status" value="1"/>
</dbReference>
<dbReference type="Gene3D" id="3.30.360.10">
    <property type="entry name" value="Dihydrodipicolinate Reductase, domain 2"/>
    <property type="match status" value="1"/>
</dbReference>
<evidence type="ECO:0000259" key="3">
    <source>
        <dbReference type="Pfam" id="PF22725"/>
    </source>
</evidence>
<dbReference type="RefSeq" id="WP_208918461.1">
    <property type="nucleotide sequence ID" value="NZ_LT840184.1"/>
</dbReference>
<dbReference type="STRING" id="1313296.SAMN05661091_1539"/>
<dbReference type="GO" id="GO:0000166">
    <property type="term" value="F:nucleotide binding"/>
    <property type="evidence" value="ECO:0007669"/>
    <property type="project" value="InterPro"/>
</dbReference>
<dbReference type="Pfam" id="PF22725">
    <property type="entry name" value="GFO_IDH_MocA_C3"/>
    <property type="match status" value="1"/>
</dbReference>
<organism evidence="4 5">
    <name type="scientific">Paenibacillus uliginis N3/975</name>
    <dbReference type="NCBI Taxonomy" id="1313296"/>
    <lineage>
        <taxon>Bacteria</taxon>
        <taxon>Bacillati</taxon>
        <taxon>Bacillota</taxon>
        <taxon>Bacilli</taxon>
        <taxon>Bacillales</taxon>
        <taxon>Paenibacillaceae</taxon>
        <taxon>Paenibacillus</taxon>
    </lineage>
</organism>
<keyword evidence="5" id="KW-1185">Reference proteome</keyword>
<keyword evidence="1" id="KW-0560">Oxidoreductase</keyword>
<evidence type="ECO:0000313" key="4">
    <source>
        <dbReference type="EMBL" id="SMF78265.1"/>
    </source>
</evidence>
<sequence length="358" mass="39064">MSKTIIAIIGCGTIANNAHIPAYLANPDAEIKYFCDIRKDRAEKAVDQYGCGAAIEDYRLILDDLDVDAVSICTPNNCHASIAIDCLRAGKHVLCEKPAARTYEEALEMQKVQHATGKILNIGVVNRFNTGVNIIKKMIEDGELGELYHVYVSFRAHRSIPGLGGDFTTKAVAGGGALIDWGVHFLDLVMYCAGDPDPTTVSGQTYSKLGKDIENYTYLNMWAGPPDSTGTYDVDDYVTALIRTAGPSITVNGAWAQNIGVEEMYIDFLGDKAGIRLQYGAEFTIYSAKHGALLDSTPKFTQTNHFQNEIDGFLACIKSGEKLPSHIDTVILTSKIIQAIYRSSEQGEEVSFIKQGVM</sequence>
<feature type="domain" description="Gfo/Idh/MocA-like oxidoreductase N-terminal" evidence="2">
    <location>
        <begin position="6"/>
        <end position="122"/>
    </location>
</feature>
<dbReference type="InterPro" id="IPR000683">
    <property type="entry name" value="Gfo/Idh/MocA-like_OxRdtase_N"/>
</dbReference>
<dbReference type="AlphaFoldDB" id="A0A1X7H1L8"/>
<dbReference type="EMBL" id="LT840184">
    <property type="protein sequence ID" value="SMF78265.1"/>
    <property type="molecule type" value="Genomic_DNA"/>
</dbReference>
<evidence type="ECO:0000259" key="2">
    <source>
        <dbReference type="Pfam" id="PF01408"/>
    </source>
</evidence>
<dbReference type="Proteomes" id="UP000192940">
    <property type="component" value="Chromosome I"/>
</dbReference>
<gene>
    <name evidence="4" type="ORF">SAMN05661091_1539</name>
</gene>
<protein>
    <submittedName>
        <fullName evidence="4">Predicted dehydrogenase</fullName>
    </submittedName>
</protein>
<dbReference type="Gene3D" id="3.40.50.720">
    <property type="entry name" value="NAD(P)-binding Rossmann-like Domain"/>
    <property type="match status" value="1"/>
</dbReference>
<dbReference type="InterPro" id="IPR036291">
    <property type="entry name" value="NAD(P)-bd_dom_sf"/>
</dbReference>
<dbReference type="Pfam" id="PF01408">
    <property type="entry name" value="GFO_IDH_MocA"/>
    <property type="match status" value="1"/>
</dbReference>
<feature type="domain" description="GFO/IDH/MocA-like oxidoreductase" evidence="3">
    <location>
        <begin position="135"/>
        <end position="275"/>
    </location>
</feature>
<dbReference type="InterPro" id="IPR055170">
    <property type="entry name" value="GFO_IDH_MocA-like_dom"/>
</dbReference>
<dbReference type="GO" id="GO:0016491">
    <property type="term" value="F:oxidoreductase activity"/>
    <property type="evidence" value="ECO:0007669"/>
    <property type="project" value="UniProtKB-KW"/>
</dbReference>
<name>A0A1X7H1L8_9BACL</name>
<dbReference type="InterPro" id="IPR050463">
    <property type="entry name" value="Gfo/Idh/MocA_oxidrdct_glycsds"/>
</dbReference>
<dbReference type="PANTHER" id="PTHR43818">
    <property type="entry name" value="BCDNA.GH03377"/>
    <property type="match status" value="1"/>
</dbReference>
<dbReference type="SUPFAM" id="SSF51735">
    <property type="entry name" value="NAD(P)-binding Rossmann-fold domains"/>
    <property type="match status" value="1"/>
</dbReference>
<reference evidence="4 5" key="1">
    <citation type="submission" date="2017-04" db="EMBL/GenBank/DDBJ databases">
        <authorList>
            <person name="Afonso C.L."/>
            <person name="Miller P.J."/>
            <person name="Scott M.A."/>
            <person name="Spackman E."/>
            <person name="Goraichik I."/>
            <person name="Dimitrov K.M."/>
            <person name="Suarez D.L."/>
            <person name="Swayne D.E."/>
        </authorList>
    </citation>
    <scope>NUCLEOTIDE SEQUENCE [LARGE SCALE GENOMIC DNA]</scope>
    <source>
        <strain evidence="4 5">N3/975</strain>
    </source>
</reference>
<evidence type="ECO:0000313" key="5">
    <source>
        <dbReference type="Proteomes" id="UP000192940"/>
    </source>
</evidence>
<dbReference type="SUPFAM" id="SSF55347">
    <property type="entry name" value="Glyceraldehyde-3-phosphate dehydrogenase-like, C-terminal domain"/>
    <property type="match status" value="1"/>
</dbReference>
<evidence type="ECO:0000256" key="1">
    <source>
        <dbReference type="ARBA" id="ARBA00023002"/>
    </source>
</evidence>